<comment type="caution">
    <text evidence="3">The sequence shown here is derived from an EMBL/GenBank/DDBJ whole genome shotgun (WGS) entry which is preliminary data.</text>
</comment>
<feature type="compositionally biased region" description="Low complexity" evidence="1">
    <location>
        <begin position="183"/>
        <end position="199"/>
    </location>
</feature>
<gene>
    <name evidence="3" type="ORF">NBM05_01075</name>
</gene>
<dbReference type="RefSeq" id="WP_254164429.1">
    <property type="nucleotide sequence ID" value="NZ_JANAFB010000002.1"/>
</dbReference>
<feature type="region of interest" description="Disordered" evidence="1">
    <location>
        <begin position="183"/>
        <end position="235"/>
    </location>
</feature>
<dbReference type="PANTHER" id="PTHR43781">
    <property type="entry name" value="SACCHAROPINE DEHYDROGENASE"/>
    <property type="match status" value="1"/>
</dbReference>
<dbReference type="Proteomes" id="UP001139502">
    <property type="component" value="Unassembled WGS sequence"/>
</dbReference>
<evidence type="ECO:0000313" key="4">
    <source>
        <dbReference type="Proteomes" id="UP001139502"/>
    </source>
</evidence>
<protein>
    <submittedName>
        <fullName evidence="3">Saccharopine dehydrogenase NADP-binding domain-containing protein</fullName>
    </submittedName>
</protein>
<dbReference type="Pfam" id="PF03435">
    <property type="entry name" value="Sacchrp_dh_NADP"/>
    <property type="match status" value="1"/>
</dbReference>
<dbReference type="PANTHER" id="PTHR43781:SF1">
    <property type="entry name" value="SACCHAROPINE DEHYDROGENASE"/>
    <property type="match status" value="1"/>
</dbReference>
<proteinExistence type="predicted"/>
<evidence type="ECO:0000256" key="1">
    <source>
        <dbReference type="SAM" id="MobiDB-lite"/>
    </source>
</evidence>
<feature type="domain" description="Saccharopine dehydrogenase NADP binding" evidence="2">
    <location>
        <begin position="7"/>
        <end position="130"/>
    </location>
</feature>
<name>A0A9X2KK50_9MICC</name>
<accession>A0A9X2KK50</accession>
<evidence type="ECO:0000259" key="2">
    <source>
        <dbReference type="Pfam" id="PF03435"/>
    </source>
</evidence>
<dbReference type="InterPro" id="IPR005097">
    <property type="entry name" value="Sacchrp_dh_NADP-bd"/>
</dbReference>
<dbReference type="SUPFAM" id="SSF51735">
    <property type="entry name" value="NAD(P)-binding Rossmann-fold domains"/>
    <property type="match status" value="1"/>
</dbReference>
<reference evidence="3" key="1">
    <citation type="submission" date="2022-06" db="EMBL/GenBank/DDBJ databases">
        <title>Rothia sp. isolated from sandalwood seedling.</title>
        <authorList>
            <person name="Tuikhar N."/>
            <person name="Kirdat K."/>
            <person name="Thorat V."/>
            <person name="Swetha P."/>
            <person name="Padma S."/>
            <person name="Sundararaj R."/>
            <person name="Yadav A."/>
        </authorList>
    </citation>
    <scope>NUCLEOTIDE SEQUENCE</scope>
    <source>
        <strain evidence="3">AR01</strain>
    </source>
</reference>
<dbReference type="Gene3D" id="3.40.50.720">
    <property type="entry name" value="NAD(P)-binding Rossmann-like Domain"/>
    <property type="match status" value="1"/>
</dbReference>
<dbReference type="InterPro" id="IPR036291">
    <property type="entry name" value="NAD(P)-bd_dom_sf"/>
</dbReference>
<dbReference type="AlphaFoldDB" id="A0A9X2KK50"/>
<sequence>MRDLPLIGVLGASGAVGSAASRFLAASGGARLRLGGRGEEPLRALAAELAGAAGRGRAASGHGPDSHGRGPDPETDAAEVRPTDLADDASLAAFCAGCDVVLCCAGPSYAVGDRVARAALAAGADVVDVTGDEPVRSALADDRCSPGGGPWSRRGCCRASRRSCPAGWRAAADCAACAATRAGSSAAPRPPRATSCSAARRGRRGGRLRDARGRVAGRRRRRPPGPGLPGRRARPHFAEDGFVQPFLTREAERLAAGLGLEELEWSTVHLGPAVRELLTGRAGLSAEGARAGHSAEGTAATDFPAAVRDLRRAADLDLAGRTPGYLLVLEVLDGTGAPATLVLRTPDSYALTGRVGAWTALETAAGRVPEGAHHAADALDPDRAVEALLGDAGRLPPAGADGAAALEDLRVLEGPWAGDRAAGRIEEGVL</sequence>
<dbReference type="EMBL" id="JANAFB010000002">
    <property type="protein sequence ID" value="MCP3424661.1"/>
    <property type="molecule type" value="Genomic_DNA"/>
</dbReference>
<keyword evidence="4" id="KW-1185">Reference proteome</keyword>
<feature type="compositionally biased region" description="Basic and acidic residues" evidence="1">
    <location>
        <begin position="64"/>
        <end position="78"/>
    </location>
</feature>
<organism evidence="3 4">
    <name type="scientific">Rothia santali</name>
    <dbReference type="NCBI Taxonomy" id="2949643"/>
    <lineage>
        <taxon>Bacteria</taxon>
        <taxon>Bacillati</taxon>
        <taxon>Actinomycetota</taxon>
        <taxon>Actinomycetes</taxon>
        <taxon>Micrococcales</taxon>
        <taxon>Micrococcaceae</taxon>
        <taxon>Rothia</taxon>
    </lineage>
</organism>
<evidence type="ECO:0000313" key="3">
    <source>
        <dbReference type="EMBL" id="MCP3424661.1"/>
    </source>
</evidence>
<feature type="region of interest" description="Disordered" evidence="1">
    <location>
        <begin position="55"/>
        <end position="78"/>
    </location>
</feature>